<dbReference type="Pfam" id="PF06166">
    <property type="entry name" value="DUF979"/>
    <property type="match status" value="1"/>
</dbReference>
<dbReference type="InterPro" id="IPR009323">
    <property type="entry name" value="DUF979"/>
</dbReference>
<feature type="transmembrane region" description="Helical" evidence="1">
    <location>
        <begin position="159"/>
        <end position="187"/>
    </location>
</feature>
<sequence>MKLTVDHMYLLTGLVLLAFSARSFLDGGNRKRLGNGLFWGVYGLTFLLGGLVPNRVIGFMVVLLAALGSFDMMGRGSYGETTREERMARAAAMGNRIFLPALIIPLVTFGVAKFTSLGALVGLGLGTVVGFVAAALMLREGPLVSVEEGRRLIDAISWSAILSQFLAALGFLFDKAGVGAVVAGMVSSVVPHGSRLAAVVAYCVGMALFTMVMGNAFAAFAVITTGIGIPMVVMQGADPSVAGVIGMLSGYCGTLMTPMAANFNVVPAALLEIRDKNRVIVAQVPVALAMLVANVVLMYTLAF</sequence>
<evidence type="ECO:0008006" key="4">
    <source>
        <dbReference type="Google" id="ProtNLM"/>
    </source>
</evidence>
<keyword evidence="1" id="KW-1133">Transmembrane helix</keyword>
<feature type="transmembrane region" description="Helical" evidence="1">
    <location>
        <begin position="117"/>
        <end position="138"/>
    </location>
</feature>
<proteinExistence type="predicted"/>
<accession>D1B8S2</accession>
<evidence type="ECO:0000313" key="2">
    <source>
        <dbReference type="EMBL" id="ACZ18675.1"/>
    </source>
</evidence>
<evidence type="ECO:0000313" key="3">
    <source>
        <dbReference type="Proteomes" id="UP000002030"/>
    </source>
</evidence>
<feature type="transmembrane region" description="Helical" evidence="1">
    <location>
        <begin position="199"/>
        <end position="229"/>
    </location>
</feature>
<feature type="transmembrane region" description="Helical" evidence="1">
    <location>
        <begin position="88"/>
        <end position="111"/>
    </location>
</feature>
<dbReference type="RefSeq" id="WP_012869191.1">
    <property type="nucleotide sequence ID" value="NC_013522.1"/>
</dbReference>
<dbReference type="AlphaFoldDB" id="D1B8S2"/>
<dbReference type="HOGENOM" id="CLU_078249_0_0_0"/>
<feature type="transmembrane region" description="Helical" evidence="1">
    <location>
        <begin position="39"/>
        <end position="67"/>
    </location>
</feature>
<dbReference type="OrthoDB" id="1689651at2"/>
<evidence type="ECO:0000256" key="1">
    <source>
        <dbReference type="SAM" id="Phobius"/>
    </source>
</evidence>
<dbReference type="PATRIC" id="fig|525903.6.peg.443"/>
<name>D1B8S2_THEAS</name>
<organism evidence="2 3">
    <name type="scientific">Thermanaerovibrio acidaminovorans (strain ATCC 49978 / DSM 6589 / Su883)</name>
    <name type="common">Selenomonas acidaminovorans</name>
    <dbReference type="NCBI Taxonomy" id="525903"/>
    <lineage>
        <taxon>Bacteria</taxon>
        <taxon>Thermotogati</taxon>
        <taxon>Synergistota</taxon>
        <taxon>Synergistia</taxon>
        <taxon>Synergistales</taxon>
        <taxon>Synergistaceae</taxon>
        <taxon>Thermanaerovibrio</taxon>
    </lineage>
</organism>
<keyword evidence="1" id="KW-0472">Membrane</keyword>
<keyword evidence="1" id="KW-0812">Transmembrane</keyword>
<reference evidence="2 3" key="1">
    <citation type="journal article" date="2009" name="Stand. Genomic Sci.">
        <title>Complete genome sequence of Thermanaerovibrio acidaminovorans type strain (Su883).</title>
        <authorList>
            <person name="Chovatia M."/>
            <person name="Sikorski J."/>
            <person name="Schroder M."/>
            <person name="Lapidus A."/>
            <person name="Nolan M."/>
            <person name="Tice H."/>
            <person name="Glavina Del Rio T."/>
            <person name="Copeland A."/>
            <person name="Cheng J.F."/>
            <person name="Lucas S."/>
            <person name="Chen F."/>
            <person name="Bruce D."/>
            <person name="Goodwin L."/>
            <person name="Pitluck S."/>
            <person name="Ivanova N."/>
            <person name="Mavromatis K."/>
            <person name="Ovchinnikova G."/>
            <person name="Pati A."/>
            <person name="Chen A."/>
            <person name="Palaniappan K."/>
            <person name="Land M."/>
            <person name="Hauser L."/>
            <person name="Chang Y.J."/>
            <person name="Jeffries C.D."/>
            <person name="Chain P."/>
            <person name="Saunders E."/>
            <person name="Detter J.C."/>
            <person name="Brettin T."/>
            <person name="Rohde M."/>
            <person name="Goker M."/>
            <person name="Spring S."/>
            <person name="Bristow J."/>
            <person name="Markowitz V."/>
            <person name="Hugenholtz P."/>
            <person name="Kyrpides N.C."/>
            <person name="Klenk H.P."/>
            <person name="Eisen J.A."/>
        </authorList>
    </citation>
    <scope>NUCLEOTIDE SEQUENCE [LARGE SCALE GENOMIC DNA]</scope>
    <source>
        <strain evidence="3">ATCC 49978 / DSM 6589 / Su883</strain>
    </source>
</reference>
<dbReference type="EnsemblBacteria" id="ACZ18675">
    <property type="protein sequence ID" value="ACZ18675"/>
    <property type="gene ID" value="Taci_0438"/>
</dbReference>
<keyword evidence="3" id="KW-1185">Reference proteome</keyword>
<dbReference type="Proteomes" id="UP000002030">
    <property type="component" value="Chromosome"/>
</dbReference>
<protein>
    <recommendedName>
        <fullName evidence="4">Permease</fullName>
    </recommendedName>
</protein>
<gene>
    <name evidence="2" type="ordered locus">Taci_0438</name>
</gene>
<dbReference type="eggNOG" id="COG3817">
    <property type="taxonomic scope" value="Bacteria"/>
</dbReference>
<dbReference type="KEGG" id="tai:Taci_0438"/>
<dbReference type="STRING" id="525903.Taci_0438"/>
<dbReference type="EMBL" id="CP001818">
    <property type="protein sequence ID" value="ACZ18675.1"/>
    <property type="molecule type" value="Genomic_DNA"/>
</dbReference>
<feature type="transmembrane region" description="Helical" evidence="1">
    <location>
        <begin position="280"/>
        <end position="302"/>
    </location>
</feature>
<feature type="transmembrane region" description="Helical" evidence="1">
    <location>
        <begin position="241"/>
        <end position="260"/>
    </location>
</feature>